<reference evidence="2" key="1">
    <citation type="journal article" date="2014" name="Int. J. Syst. Evol. Microbiol.">
        <title>Complete genome sequence of Corynebacterium casei LMG S-19264T (=DSM 44701T), isolated from a smear-ripened cheese.</title>
        <authorList>
            <consortium name="US DOE Joint Genome Institute (JGI-PGF)"/>
            <person name="Walter F."/>
            <person name="Albersmeier A."/>
            <person name="Kalinowski J."/>
            <person name="Ruckert C."/>
        </authorList>
    </citation>
    <scope>NUCLEOTIDE SEQUENCE</scope>
    <source>
        <strain evidence="2">CGMCC 1.6293</strain>
    </source>
</reference>
<reference evidence="2" key="2">
    <citation type="submission" date="2020-09" db="EMBL/GenBank/DDBJ databases">
        <authorList>
            <person name="Sun Q."/>
            <person name="Zhou Y."/>
        </authorList>
    </citation>
    <scope>NUCLEOTIDE SEQUENCE</scope>
    <source>
        <strain evidence="2">CGMCC 1.6293</strain>
    </source>
</reference>
<sequence length="52" mass="5660">MFKGIPANRNRAPLRLLPLARNIPGESPQSGDGGSAPEHRKDKAQRPKGERS</sequence>
<feature type="compositionally biased region" description="Basic and acidic residues" evidence="1">
    <location>
        <begin position="37"/>
        <end position="52"/>
    </location>
</feature>
<feature type="region of interest" description="Disordered" evidence="1">
    <location>
        <begin position="1"/>
        <end position="52"/>
    </location>
</feature>
<organism evidence="2 3">
    <name type="scientific">Pseudooceanicola nanhaiensis</name>
    <dbReference type="NCBI Taxonomy" id="375761"/>
    <lineage>
        <taxon>Bacteria</taxon>
        <taxon>Pseudomonadati</taxon>
        <taxon>Pseudomonadota</taxon>
        <taxon>Alphaproteobacteria</taxon>
        <taxon>Rhodobacterales</taxon>
        <taxon>Paracoccaceae</taxon>
        <taxon>Pseudooceanicola</taxon>
    </lineage>
</organism>
<dbReference type="Proteomes" id="UP000649829">
    <property type="component" value="Unassembled WGS sequence"/>
</dbReference>
<dbReference type="EMBL" id="BMLF01000001">
    <property type="protein sequence ID" value="GGL99270.1"/>
    <property type="molecule type" value="Genomic_DNA"/>
</dbReference>
<feature type="compositionally biased region" description="Low complexity" evidence="1">
    <location>
        <begin position="1"/>
        <end position="22"/>
    </location>
</feature>
<dbReference type="RefSeq" id="WP_156954742.1">
    <property type="nucleotide sequence ID" value="NZ_BMLF01000001.1"/>
</dbReference>
<evidence type="ECO:0000313" key="2">
    <source>
        <dbReference type="EMBL" id="GGL99270.1"/>
    </source>
</evidence>
<name>A0A917SW61_9RHOB</name>
<dbReference type="AlphaFoldDB" id="A0A917SW61"/>
<protein>
    <submittedName>
        <fullName evidence="2">Uncharacterized protein</fullName>
    </submittedName>
</protein>
<accession>A0A917SW61</accession>
<gene>
    <name evidence="2" type="ORF">GCM10011534_21400</name>
</gene>
<keyword evidence="3" id="KW-1185">Reference proteome</keyword>
<evidence type="ECO:0000256" key="1">
    <source>
        <dbReference type="SAM" id="MobiDB-lite"/>
    </source>
</evidence>
<comment type="caution">
    <text evidence="2">The sequence shown here is derived from an EMBL/GenBank/DDBJ whole genome shotgun (WGS) entry which is preliminary data.</text>
</comment>
<evidence type="ECO:0000313" key="3">
    <source>
        <dbReference type="Proteomes" id="UP000649829"/>
    </source>
</evidence>
<proteinExistence type="predicted"/>